<dbReference type="InterPro" id="IPR003607">
    <property type="entry name" value="HD/PDEase_dom"/>
</dbReference>
<dbReference type="EMBL" id="MHKX01000030">
    <property type="protein sequence ID" value="OGY97574.1"/>
    <property type="molecule type" value="Genomic_DNA"/>
</dbReference>
<dbReference type="PROSITE" id="PS51257">
    <property type="entry name" value="PROKAR_LIPOPROTEIN"/>
    <property type="match status" value="1"/>
</dbReference>
<dbReference type="InterPro" id="IPR050264">
    <property type="entry name" value="Bact_CCA-adding_enz_type3_sf"/>
</dbReference>
<dbReference type="AlphaFoldDB" id="A0A1G2C846"/>
<dbReference type="Gene3D" id="1.10.246.80">
    <property type="match status" value="1"/>
</dbReference>
<dbReference type="NCBIfam" id="TIGR00277">
    <property type="entry name" value="HDIG"/>
    <property type="match status" value="1"/>
</dbReference>
<evidence type="ECO:0000313" key="12">
    <source>
        <dbReference type="Proteomes" id="UP000179059"/>
    </source>
</evidence>
<dbReference type="PANTHER" id="PTHR46173">
    <property type="entry name" value="CCA TRNA NUCLEOTIDYLTRANSFERASE 1, MITOCHONDRIAL"/>
    <property type="match status" value="1"/>
</dbReference>
<accession>A0A1G2C846</accession>
<gene>
    <name evidence="11" type="ORF">A2855_00225</name>
</gene>
<organism evidence="11 12">
    <name type="scientific">Candidatus Liptonbacteria bacterium RIFCSPHIGHO2_01_FULL_57_28</name>
    <dbReference type="NCBI Taxonomy" id="1798647"/>
    <lineage>
        <taxon>Bacteria</taxon>
        <taxon>Candidatus Liptoniibacteriota</taxon>
    </lineage>
</organism>
<dbReference type="InterPro" id="IPR002646">
    <property type="entry name" value="PolA_pol_head_dom"/>
</dbReference>
<feature type="region of interest" description="Disordered" evidence="9">
    <location>
        <begin position="468"/>
        <end position="487"/>
    </location>
</feature>
<dbReference type="Pfam" id="PF01743">
    <property type="entry name" value="PolyA_pol"/>
    <property type="match status" value="1"/>
</dbReference>
<dbReference type="GO" id="GO:0046872">
    <property type="term" value="F:metal ion binding"/>
    <property type="evidence" value="ECO:0007669"/>
    <property type="project" value="UniProtKB-KW"/>
</dbReference>
<keyword evidence="6" id="KW-0547">Nucleotide-binding</keyword>
<feature type="domain" description="HD" evidence="10">
    <location>
        <begin position="252"/>
        <end position="366"/>
    </location>
</feature>
<dbReference type="Gene3D" id="1.10.3090.10">
    <property type="entry name" value="cca-adding enzyme, domain 2"/>
    <property type="match status" value="1"/>
</dbReference>
<keyword evidence="8" id="KW-0694">RNA-binding</keyword>
<reference evidence="11 12" key="1">
    <citation type="journal article" date="2016" name="Nat. Commun.">
        <title>Thousands of microbial genomes shed light on interconnected biogeochemical processes in an aquifer system.</title>
        <authorList>
            <person name="Anantharaman K."/>
            <person name="Brown C.T."/>
            <person name="Hug L.A."/>
            <person name="Sharon I."/>
            <person name="Castelle C.J."/>
            <person name="Probst A.J."/>
            <person name="Thomas B.C."/>
            <person name="Singh A."/>
            <person name="Wilkins M.J."/>
            <person name="Karaoz U."/>
            <person name="Brodie E.L."/>
            <person name="Williams K.H."/>
            <person name="Hubbard S.S."/>
            <person name="Banfield J.F."/>
        </authorList>
    </citation>
    <scope>NUCLEOTIDE SEQUENCE [LARGE SCALE GENOMIC DNA]</scope>
</reference>
<dbReference type="CDD" id="cd05398">
    <property type="entry name" value="NT_ClassII-CCAase"/>
    <property type="match status" value="1"/>
</dbReference>
<dbReference type="PROSITE" id="PS51831">
    <property type="entry name" value="HD"/>
    <property type="match status" value="1"/>
</dbReference>
<sequence>MKARIPAAVAELAAELAKAGFQAYLVGGCVRDLLLKREPKDWDIATDATPEKIQGLFPESVYENQFGTVGVKTGSEEPQLKIVEITTFRTEAGYSDRRHPDQVKFARTVAEDLARRDFTMNAIAMDVDGGIVDPYGGAADIKAGVIRTVGGPEERFGEDALRLMRAVRLATELGELGFEIEAGTKKAVHKLAPLLKDIALERVRDELVKILLAPRAADGILLLEEAGLLQYILPELREGIGVGQNLHHIYTVFEHSVRALRYTAEKGYALPVRLAAFLHDLGKPRTKAGEGLHSTFYGHEVVGARMAAKALEHLRFPKDLIEQAVHLIRRHMFYYNVGDVSPAGVRRFVARVGAENIDDLLKVREADRIGSGTPKAVPYKLRHLLFMIENVKRDPISPKMLKVNGEDVMRLTGERPSPKIGQILGALLEEVLDDPDKNKKAYLEKRVVELNKLPAKKLEELLRQARERKDELEGEAEEEMKKKFRVQ</sequence>
<keyword evidence="5" id="KW-0479">Metal-binding</keyword>
<dbReference type="InterPro" id="IPR043519">
    <property type="entry name" value="NT_sf"/>
</dbReference>
<dbReference type="CDD" id="cd00077">
    <property type="entry name" value="HDc"/>
    <property type="match status" value="1"/>
</dbReference>
<evidence type="ECO:0000256" key="6">
    <source>
        <dbReference type="ARBA" id="ARBA00022741"/>
    </source>
</evidence>
<keyword evidence="7" id="KW-0460">Magnesium</keyword>
<comment type="cofactor">
    <cofactor evidence="1">
        <name>Mg(2+)</name>
        <dbReference type="ChEBI" id="CHEBI:18420"/>
    </cofactor>
</comment>
<evidence type="ECO:0000259" key="10">
    <source>
        <dbReference type="PROSITE" id="PS51831"/>
    </source>
</evidence>
<keyword evidence="4" id="KW-0548">Nucleotidyltransferase</keyword>
<dbReference type="GO" id="GO:0008033">
    <property type="term" value="P:tRNA processing"/>
    <property type="evidence" value="ECO:0007669"/>
    <property type="project" value="UniProtKB-KW"/>
</dbReference>
<proteinExistence type="inferred from homology"/>
<evidence type="ECO:0000313" key="11">
    <source>
        <dbReference type="EMBL" id="OGY97574.1"/>
    </source>
</evidence>
<dbReference type="InterPro" id="IPR006675">
    <property type="entry name" value="HDIG_dom"/>
</dbReference>
<dbReference type="PANTHER" id="PTHR46173:SF1">
    <property type="entry name" value="CCA TRNA NUCLEOTIDYLTRANSFERASE 1, MITOCHONDRIAL"/>
    <property type="match status" value="1"/>
</dbReference>
<dbReference type="SUPFAM" id="SSF81301">
    <property type="entry name" value="Nucleotidyltransferase"/>
    <property type="match status" value="1"/>
</dbReference>
<keyword evidence="2 8" id="KW-0808">Transferase</keyword>
<evidence type="ECO:0000256" key="5">
    <source>
        <dbReference type="ARBA" id="ARBA00022723"/>
    </source>
</evidence>
<evidence type="ECO:0000256" key="4">
    <source>
        <dbReference type="ARBA" id="ARBA00022695"/>
    </source>
</evidence>
<dbReference type="GO" id="GO:0000049">
    <property type="term" value="F:tRNA binding"/>
    <property type="evidence" value="ECO:0007669"/>
    <property type="project" value="TreeGrafter"/>
</dbReference>
<dbReference type="GO" id="GO:0000166">
    <property type="term" value="F:nucleotide binding"/>
    <property type="evidence" value="ECO:0007669"/>
    <property type="project" value="UniProtKB-KW"/>
</dbReference>
<name>A0A1G2C846_9BACT</name>
<dbReference type="InterPro" id="IPR006674">
    <property type="entry name" value="HD_domain"/>
</dbReference>
<dbReference type="SMART" id="SM00471">
    <property type="entry name" value="HDc"/>
    <property type="match status" value="1"/>
</dbReference>
<keyword evidence="3" id="KW-0819">tRNA processing</keyword>
<dbReference type="Proteomes" id="UP000179059">
    <property type="component" value="Unassembled WGS sequence"/>
</dbReference>
<evidence type="ECO:0000256" key="7">
    <source>
        <dbReference type="ARBA" id="ARBA00022842"/>
    </source>
</evidence>
<comment type="caution">
    <text evidence="11">The sequence shown here is derived from an EMBL/GenBank/DDBJ whole genome shotgun (WGS) entry which is preliminary data.</text>
</comment>
<evidence type="ECO:0000256" key="8">
    <source>
        <dbReference type="RuleBase" id="RU003953"/>
    </source>
</evidence>
<dbReference type="STRING" id="1798647.A2855_00225"/>
<dbReference type="SUPFAM" id="SSF81891">
    <property type="entry name" value="Poly A polymerase C-terminal region-like"/>
    <property type="match status" value="1"/>
</dbReference>
<comment type="similarity">
    <text evidence="8">Belongs to the tRNA nucleotidyltransferase/poly(A) polymerase family.</text>
</comment>
<protein>
    <recommendedName>
        <fullName evidence="10">HD domain-containing protein</fullName>
    </recommendedName>
</protein>
<evidence type="ECO:0000256" key="2">
    <source>
        <dbReference type="ARBA" id="ARBA00022679"/>
    </source>
</evidence>
<evidence type="ECO:0000256" key="3">
    <source>
        <dbReference type="ARBA" id="ARBA00022694"/>
    </source>
</evidence>
<dbReference type="Pfam" id="PF12627">
    <property type="entry name" value="PolyA_pol_RNAbd"/>
    <property type="match status" value="1"/>
</dbReference>
<evidence type="ECO:0000256" key="1">
    <source>
        <dbReference type="ARBA" id="ARBA00001946"/>
    </source>
</evidence>
<dbReference type="Gene3D" id="3.30.460.10">
    <property type="entry name" value="Beta Polymerase, domain 2"/>
    <property type="match status" value="1"/>
</dbReference>
<dbReference type="Pfam" id="PF01966">
    <property type="entry name" value="HD"/>
    <property type="match status" value="1"/>
</dbReference>
<dbReference type="InterPro" id="IPR032828">
    <property type="entry name" value="PolyA_RNA-bd"/>
</dbReference>
<evidence type="ECO:0000256" key="9">
    <source>
        <dbReference type="SAM" id="MobiDB-lite"/>
    </source>
</evidence>
<dbReference type="GO" id="GO:0016779">
    <property type="term" value="F:nucleotidyltransferase activity"/>
    <property type="evidence" value="ECO:0007669"/>
    <property type="project" value="UniProtKB-KW"/>
</dbReference>